<keyword evidence="7" id="KW-1185">Reference proteome</keyword>
<organism evidence="6 7">
    <name type="scientific">Dendrobium nobile</name>
    <name type="common">Orchid</name>
    <dbReference type="NCBI Taxonomy" id="94219"/>
    <lineage>
        <taxon>Eukaryota</taxon>
        <taxon>Viridiplantae</taxon>
        <taxon>Streptophyta</taxon>
        <taxon>Embryophyta</taxon>
        <taxon>Tracheophyta</taxon>
        <taxon>Spermatophyta</taxon>
        <taxon>Magnoliopsida</taxon>
        <taxon>Liliopsida</taxon>
        <taxon>Asparagales</taxon>
        <taxon>Orchidaceae</taxon>
        <taxon>Epidendroideae</taxon>
        <taxon>Malaxideae</taxon>
        <taxon>Dendrobiinae</taxon>
        <taxon>Dendrobium</taxon>
    </lineage>
</organism>
<dbReference type="SMART" id="SM00856">
    <property type="entry name" value="PMEI"/>
    <property type="match status" value="1"/>
</dbReference>
<name>A0A8T3BB64_DENNO</name>
<evidence type="ECO:0000256" key="4">
    <source>
        <dbReference type="SAM" id="SignalP"/>
    </source>
</evidence>
<dbReference type="CDD" id="cd15795">
    <property type="entry name" value="PMEI-Pla_a_1_like"/>
    <property type="match status" value="1"/>
</dbReference>
<dbReference type="InterPro" id="IPR035513">
    <property type="entry name" value="Invertase/methylesterase_inhib"/>
</dbReference>
<evidence type="ECO:0000256" key="2">
    <source>
        <dbReference type="ARBA" id="ARBA00023157"/>
    </source>
</evidence>
<dbReference type="SUPFAM" id="SSF101148">
    <property type="entry name" value="Plant invertase/pectin methylesterase inhibitor"/>
    <property type="match status" value="1"/>
</dbReference>
<dbReference type="Gene3D" id="1.20.140.40">
    <property type="entry name" value="Invertase/pectin methylesterase inhibitor family protein"/>
    <property type="match status" value="1"/>
</dbReference>
<comment type="similarity">
    <text evidence="3">Belongs to the PMEI family.</text>
</comment>
<gene>
    <name evidence="6" type="ORF">KFK09_010883</name>
</gene>
<dbReference type="PANTHER" id="PTHR35357">
    <property type="entry name" value="OS02G0537100 PROTEIN"/>
    <property type="match status" value="1"/>
</dbReference>
<dbReference type="PANTHER" id="PTHR35357:SF23">
    <property type="entry name" value="PECTINESTERASE INHIBITOR DOMAIN-CONTAINING PROTEIN"/>
    <property type="match status" value="1"/>
</dbReference>
<keyword evidence="1 4" id="KW-0732">Signal</keyword>
<evidence type="ECO:0000259" key="5">
    <source>
        <dbReference type="SMART" id="SM00856"/>
    </source>
</evidence>
<protein>
    <recommendedName>
        <fullName evidence="5">Pectinesterase inhibitor domain-containing protein</fullName>
    </recommendedName>
</protein>
<dbReference type="GO" id="GO:0004857">
    <property type="term" value="F:enzyme inhibitor activity"/>
    <property type="evidence" value="ECO:0007669"/>
    <property type="project" value="InterPro"/>
</dbReference>
<proteinExistence type="inferred from homology"/>
<keyword evidence="2" id="KW-1015">Disulfide bond</keyword>
<accession>A0A8T3BB64</accession>
<dbReference type="FunFam" id="1.20.140.40:FF:000002">
    <property type="entry name" value="Putative invertase inhibitor"/>
    <property type="match status" value="1"/>
</dbReference>
<feature type="chain" id="PRO_5035729222" description="Pectinesterase inhibitor domain-containing protein" evidence="4">
    <location>
        <begin position="27"/>
        <end position="183"/>
    </location>
</feature>
<evidence type="ECO:0000256" key="1">
    <source>
        <dbReference type="ARBA" id="ARBA00022729"/>
    </source>
</evidence>
<dbReference type="Proteomes" id="UP000829196">
    <property type="component" value="Unassembled WGS sequence"/>
</dbReference>
<dbReference type="InterPro" id="IPR006501">
    <property type="entry name" value="Pectinesterase_inhib_dom"/>
</dbReference>
<dbReference type="NCBIfam" id="TIGR01614">
    <property type="entry name" value="PME_inhib"/>
    <property type="match status" value="1"/>
</dbReference>
<dbReference type="AlphaFoldDB" id="A0A8T3BB64"/>
<evidence type="ECO:0000313" key="7">
    <source>
        <dbReference type="Proteomes" id="UP000829196"/>
    </source>
</evidence>
<sequence>MSQFLSSIIFSLFFLLILHQSSIVSGSIVEKTCNRCAKIDQGFDYNLCVSLLNSNPKSRNADLSGLGVISLDIAGTKAANVQSTINKLLKSLPDGRKYEKGCLEDCLELYTDAVSQLRDSVDAIKSRRIDDARTWISAAVDVASTCEDGFQERGLKSPLKKENDEYLKTVLIPLDIAALLDTK</sequence>
<evidence type="ECO:0000313" key="6">
    <source>
        <dbReference type="EMBL" id="KAI0510282.1"/>
    </source>
</evidence>
<dbReference type="EMBL" id="JAGYWB010000009">
    <property type="protein sequence ID" value="KAI0510282.1"/>
    <property type="molecule type" value="Genomic_DNA"/>
</dbReference>
<comment type="caution">
    <text evidence="6">The sequence shown here is derived from an EMBL/GenBank/DDBJ whole genome shotgun (WGS) entry which is preliminary data.</text>
</comment>
<dbReference type="GO" id="GO:0005576">
    <property type="term" value="C:extracellular region"/>
    <property type="evidence" value="ECO:0007669"/>
    <property type="project" value="UniProtKB-ARBA"/>
</dbReference>
<dbReference type="OrthoDB" id="757716at2759"/>
<dbReference type="Pfam" id="PF04043">
    <property type="entry name" value="PMEI"/>
    <property type="match status" value="1"/>
</dbReference>
<dbReference type="SMR" id="A0A8T3BB64"/>
<feature type="domain" description="Pectinesterase inhibitor" evidence="5">
    <location>
        <begin position="24"/>
        <end position="176"/>
    </location>
</feature>
<reference evidence="6" key="1">
    <citation type="journal article" date="2022" name="Front. Genet.">
        <title>Chromosome-Scale Assembly of the Dendrobium nobile Genome Provides Insights Into the Molecular Mechanism of the Biosynthesis of the Medicinal Active Ingredient of Dendrobium.</title>
        <authorList>
            <person name="Xu Q."/>
            <person name="Niu S.-C."/>
            <person name="Li K.-L."/>
            <person name="Zheng P.-J."/>
            <person name="Zhang X.-J."/>
            <person name="Jia Y."/>
            <person name="Liu Y."/>
            <person name="Niu Y.-X."/>
            <person name="Yu L.-H."/>
            <person name="Chen D.-F."/>
            <person name="Zhang G.-Q."/>
        </authorList>
    </citation>
    <scope>NUCLEOTIDE SEQUENCE</scope>
    <source>
        <tissue evidence="6">Leaf</tissue>
    </source>
</reference>
<evidence type="ECO:0000256" key="3">
    <source>
        <dbReference type="ARBA" id="ARBA00038471"/>
    </source>
</evidence>
<feature type="signal peptide" evidence="4">
    <location>
        <begin position="1"/>
        <end position="26"/>
    </location>
</feature>
<dbReference type="InterPro" id="IPR034088">
    <property type="entry name" value="Pla_a_1-like"/>
</dbReference>